<proteinExistence type="predicted"/>
<organism evidence="2 3">
    <name type="scientific">Sporosarcina psychrophila</name>
    <name type="common">Bacillus psychrophilus</name>
    <dbReference type="NCBI Taxonomy" id="1476"/>
    <lineage>
        <taxon>Bacteria</taxon>
        <taxon>Bacillati</taxon>
        <taxon>Bacillota</taxon>
        <taxon>Bacilli</taxon>
        <taxon>Bacillales</taxon>
        <taxon>Caryophanaceae</taxon>
        <taxon>Sporosarcina</taxon>
    </lineage>
</organism>
<sequence length="63" mass="7248">MRDLSILSIVLAAIFLLIHIVFDFKNHMSVLMANILIAIFEFVLLLAGFYLLNQKKKPTTKKK</sequence>
<protein>
    <submittedName>
        <fullName evidence="2">Uncharacterized protein</fullName>
    </submittedName>
</protein>
<reference evidence="2 3" key="1">
    <citation type="submission" date="2024-06" db="EMBL/GenBank/DDBJ databases">
        <title>Sorghum-associated microbial communities from plants grown in Nebraska, USA.</title>
        <authorList>
            <person name="Schachtman D."/>
        </authorList>
    </citation>
    <scope>NUCLEOTIDE SEQUENCE [LARGE SCALE GENOMIC DNA]</scope>
    <source>
        <strain evidence="2 3">1288</strain>
    </source>
</reference>
<feature type="transmembrane region" description="Helical" evidence="1">
    <location>
        <begin position="28"/>
        <end position="52"/>
    </location>
</feature>
<gene>
    <name evidence="2" type="ORF">ABIC55_003180</name>
</gene>
<keyword evidence="1" id="KW-0812">Transmembrane</keyword>
<dbReference type="Proteomes" id="UP001549104">
    <property type="component" value="Unassembled WGS sequence"/>
</dbReference>
<comment type="caution">
    <text evidence="2">The sequence shown here is derived from an EMBL/GenBank/DDBJ whole genome shotgun (WGS) entry which is preliminary data.</text>
</comment>
<feature type="transmembrane region" description="Helical" evidence="1">
    <location>
        <begin position="5"/>
        <end position="22"/>
    </location>
</feature>
<evidence type="ECO:0000256" key="1">
    <source>
        <dbReference type="SAM" id="Phobius"/>
    </source>
</evidence>
<evidence type="ECO:0000313" key="2">
    <source>
        <dbReference type="EMBL" id="MET3658083.1"/>
    </source>
</evidence>
<keyword evidence="1" id="KW-1133">Transmembrane helix</keyword>
<keyword evidence="3" id="KW-1185">Reference proteome</keyword>
<name>A0ABV2KDK3_SPOPS</name>
<accession>A0ABV2KDK3</accession>
<dbReference type="EMBL" id="JBEPME010000004">
    <property type="protein sequence ID" value="MET3658083.1"/>
    <property type="molecule type" value="Genomic_DNA"/>
</dbReference>
<keyword evidence="1" id="KW-0472">Membrane</keyword>
<evidence type="ECO:0000313" key="3">
    <source>
        <dbReference type="Proteomes" id="UP001549104"/>
    </source>
</evidence>